<protein>
    <submittedName>
        <fullName evidence="2">Post-segregation antitoxin CcdA</fullName>
    </submittedName>
</protein>
<name>A0A2Z6GC06_9PROT</name>
<dbReference type="STRING" id="1188319.OYT1_02605"/>
<dbReference type="AlphaFoldDB" id="A0A2Z6GC06"/>
<proteinExistence type="predicted"/>
<accession>A0A2Z6GC06</accession>
<dbReference type="RefSeq" id="WP_084612087.1">
    <property type="nucleotide sequence ID" value="NZ_AP018738.1"/>
</dbReference>
<dbReference type="InterPro" id="IPR009956">
    <property type="entry name" value="Post-segregation_anti-tox_CcdA"/>
</dbReference>
<gene>
    <name evidence="2" type="ORF">OYT1_ch1450</name>
</gene>
<dbReference type="EMBL" id="AP018738">
    <property type="protein sequence ID" value="BBE51004.1"/>
    <property type="molecule type" value="Genomic_DNA"/>
</dbReference>
<dbReference type="Pfam" id="PF07362">
    <property type="entry name" value="CcdA"/>
    <property type="match status" value="1"/>
</dbReference>
<dbReference type="OrthoDB" id="8909054at2"/>
<evidence type="ECO:0000313" key="3">
    <source>
        <dbReference type="Proteomes" id="UP000033070"/>
    </source>
</evidence>
<dbReference type="Proteomes" id="UP000033070">
    <property type="component" value="Chromosome"/>
</dbReference>
<keyword evidence="1" id="KW-1277">Toxin-antitoxin system</keyword>
<dbReference type="KEGG" id="fam:OYT1_ch1450"/>
<organism evidence="2 3">
    <name type="scientific">Ferriphaselus amnicola</name>
    <dbReference type="NCBI Taxonomy" id="1188319"/>
    <lineage>
        <taxon>Bacteria</taxon>
        <taxon>Pseudomonadati</taxon>
        <taxon>Pseudomonadota</taxon>
        <taxon>Betaproteobacteria</taxon>
        <taxon>Nitrosomonadales</taxon>
        <taxon>Gallionellaceae</taxon>
        <taxon>Ferriphaselus</taxon>
    </lineage>
</organism>
<reference evidence="2 3" key="1">
    <citation type="submission" date="2018-06" db="EMBL/GenBank/DDBJ databases">
        <title>OYT1 Genome Sequencing.</title>
        <authorList>
            <person name="Kato S."/>
            <person name="Itoh T."/>
            <person name="Ohkuma M."/>
        </authorList>
    </citation>
    <scope>NUCLEOTIDE SEQUENCE [LARGE SCALE GENOMIC DNA]</scope>
    <source>
        <strain evidence="2 3">OYT1</strain>
    </source>
</reference>
<sequence>MTKLQTNSVRKRAVNLTLNEDIVAQAKALTPNLSAVVETLLSSYVVQIQREKQVRQEQANQVAGMWNGFNAQSGSFADEYSTL</sequence>
<evidence type="ECO:0000256" key="1">
    <source>
        <dbReference type="ARBA" id="ARBA00022649"/>
    </source>
</evidence>
<keyword evidence="3" id="KW-1185">Reference proteome</keyword>
<evidence type="ECO:0000313" key="2">
    <source>
        <dbReference type="EMBL" id="BBE51004.1"/>
    </source>
</evidence>